<sequence>MTSGQSLVGPTTLAGFRIVAEENLPHRPSLPARQSSFTSWSERTRANLTFVRSFLSQSDAGSRQRAAATGANRKKFTFSTVSEPFLPTWCILFGPIAVVPGGVVTRGWTRTGFRPNDVGNAPAGFLAVAGGSPGPEQTVCGAQLSEELLLLQEDRAVYAIEPQGSSQIFTDHINIVSSFFL</sequence>
<evidence type="ECO:0000313" key="1">
    <source>
        <dbReference type="EMBL" id="KAF7274284.1"/>
    </source>
</evidence>
<accession>A0A834I5D1</accession>
<keyword evidence="2" id="KW-1185">Reference proteome</keyword>
<comment type="caution">
    <text evidence="1">The sequence shown here is derived from an EMBL/GenBank/DDBJ whole genome shotgun (WGS) entry which is preliminary data.</text>
</comment>
<dbReference type="AlphaFoldDB" id="A0A834I5D1"/>
<protein>
    <submittedName>
        <fullName evidence="1">Uncharacterized protein</fullName>
    </submittedName>
</protein>
<dbReference type="Proteomes" id="UP000625711">
    <property type="component" value="Unassembled WGS sequence"/>
</dbReference>
<dbReference type="EMBL" id="JAACXV010012955">
    <property type="protein sequence ID" value="KAF7274284.1"/>
    <property type="molecule type" value="Genomic_DNA"/>
</dbReference>
<gene>
    <name evidence="1" type="ORF">GWI33_013048</name>
</gene>
<organism evidence="1 2">
    <name type="scientific">Rhynchophorus ferrugineus</name>
    <name type="common">Red palm weevil</name>
    <name type="synonym">Curculio ferrugineus</name>
    <dbReference type="NCBI Taxonomy" id="354439"/>
    <lineage>
        <taxon>Eukaryota</taxon>
        <taxon>Metazoa</taxon>
        <taxon>Ecdysozoa</taxon>
        <taxon>Arthropoda</taxon>
        <taxon>Hexapoda</taxon>
        <taxon>Insecta</taxon>
        <taxon>Pterygota</taxon>
        <taxon>Neoptera</taxon>
        <taxon>Endopterygota</taxon>
        <taxon>Coleoptera</taxon>
        <taxon>Polyphaga</taxon>
        <taxon>Cucujiformia</taxon>
        <taxon>Curculionidae</taxon>
        <taxon>Dryophthorinae</taxon>
        <taxon>Rhynchophorus</taxon>
    </lineage>
</organism>
<reference evidence="1" key="1">
    <citation type="submission" date="2020-08" db="EMBL/GenBank/DDBJ databases">
        <title>Genome sequencing and assembly of the red palm weevil Rhynchophorus ferrugineus.</title>
        <authorList>
            <person name="Dias G.B."/>
            <person name="Bergman C.M."/>
            <person name="Manee M."/>
        </authorList>
    </citation>
    <scope>NUCLEOTIDE SEQUENCE</scope>
    <source>
        <strain evidence="1">AA-2017</strain>
        <tissue evidence="1">Whole larva</tissue>
    </source>
</reference>
<name>A0A834I5D1_RHYFE</name>
<proteinExistence type="predicted"/>
<evidence type="ECO:0000313" key="2">
    <source>
        <dbReference type="Proteomes" id="UP000625711"/>
    </source>
</evidence>